<dbReference type="AlphaFoldDB" id="A0A317W3V4"/>
<feature type="domain" description="HIT" evidence="5">
    <location>
        <begin position="71"/>
        <end position="187"/>
    </location>
</feature>
<dbReference type="PANTHER" id="PTHR46648">
    <property type="entry name" value="HIT FAMILY PROTEIN 1"/>
    <property type="match status" value="1"/>
</dbReference>
<sequence length="255" mass="28607">MGPLPPSSCPFCNIATTYPPIPPTTFLRQQDQSKNAHPHPHHLNIVAPRQPLSPDSFIGEEQDASPTPTPTPTPTPQARARAHLILSTRDVLAFLDIMPLTRGHVLVAPRGHFEKLGDVGVVSGREIGQWLPIISRVVMRTLFGEESKEFNSDWNWNVVQNNGARAAQQVPHVHFHIIPRPPDRPASGPGQSSKSYVMFGRGQRDELDDEEGESLARLLREELAREIIRVRREEDIDLERGFDSVDRKWKVTGKL</sequence>
<dbReference type="Proteomes" id="UP000247233">
    <property type="component" value="Unassembled WGS sequence"/>
</dbReference>
<dbReference type="InterPro" id="IPR019808">
    <property type="entry name" value="Histidine_triad_CS"/>
</dbReference>
<dbReference type="InterPro" id="IPR036265">
    <property type="entry name" value="HIT-like_sf"/>
</dbReference>
<dbReference type="Gene3D" id="3.30.428.10">
    <property type="entry name" value="HIT-like"/>
    <property type="match status" value="1"/>
</dbReference>
<evidence type="ECO:0000256" key="1">
    <source>
        <dbReference type="PIRSR" id="PIRSR601310-1"/>
    </source>
</evidence>
<dbReference type="PRINTS" id="PR00332">
    <property type="entry name" value="HISTRIAD"/>
</dbReference>
<dbReference type="InterPro" id="IPR011146">
    <property type="entry name" value="HIT-like"/>
</dbReference>
<dbReference type="Pfam" id="PF01230">
    <property type="entry name" value="HIT"/>
    <property type="match status" value="1"/>
</dbReference>
<proteinExistence type="predicted"/>
<dbReference type="VEuPathDB" id="FungiDB:BO70DRAFT_380060"/>
<dbReference type="InterPro" id="IPR001310">
    <property type="entry name" value="Histidine_triad_HIT"/>
</dbReference>
<feature type="compositionally biased region" description="Polar residues" evidence="4">
    <location>
        <begin position="26"/>
        <end position="35"/>
    </location>
</feature>
<dbReference type="OrthoDB" id="1915375at2759"/>
<dbReference type="EMBL" id="MSFL01000014">
    <property type="protein sequence ID" value="PWY80619.1"/>
    <property type="molecule type" value="Genomic_DNA"/>
</dbReference>
<dbReference type="RefSeq" id="XP_025398922.1">
    <property type="nucleotide sequence ID" value="XM_025545389.1"/>
</dbReference>
<gene>
    <name evidence="6" type="ORF">BO70DRAFT_380060</name>
</gene>
<feature type="region of interest" description="Disordered" evidence="4">
    <location>
        <begin position="22"/>
        <end position="77"/>
    </location>
</feature>
<keyword evidence="7" id="KW-1185">Reference proteome</keyword>
<evidence type="ECO:0000313" key="7">
    <source>
        <dbReference type="Proteomes" id="UP000247233"/>
    </source>
</evidence>
<dbReference type="PROSITE" id="PS51084">
    <property type="entry name" value="HIT_2"/>
    <property type="match status" value="1"/>
</dbReference>
<dbReference type="SUPFAM" id="SSF54197">
    <property type="entry name" value="HIT-like"/>
    <property type="match status" value="1"/>
</dbReference>
<accession>A0A317W3V4</accession>
<feature type="active site" description="Tele-AMP-histidine intermediate" evidence="1">
    <location>
        <position position="174"/>
    </location>
</feature>
<evidence type="ECO:0000256" key="3">
    <source>
        <dbReference type="PROSITE-ProRule" id="PRU00464"/>
    </source>
</evidence>
<reference evidence="6 7" key="1">
    <citation type="submission" date="2016-12" db="EMBL/GenBank/DDBJ databases">
        <title>The genomes of Aspergillus section Nigri reveals drivers in fungal speciation.</title>
        <authorList>
            <consortium name="DOE Joint Genome Institute"/>
            <person name="Vesth T.C."/>
            <person name="Nybo J."/>
            <person name="Theobald S."/>
            <person name="Brandl J."/>
            <person name="Frisvad J.C."/>
            <person name="Nielsen K.F."/>
            <person name="Lyhne E.K."/>
            <person name="Kogle M.E."/>
            <person name="Kuo A."/>
            <person name="Riley R."/>
            <person name="Clum A."/>
            <person name="Nolan M."/>
            <person name="Lipzen A."/>
            <person name="Salamov A."/>
            <person name="Henrissat B."/>
            <person name="Wiebenga A."/>
            <person name="De Vries R.P."/>
            <person name="Grigoriev I.V."/>
            <person name="Mortensen U.H."/>
            <person name="Andersen M.R."/>
            <person name="Baker S.E."/>
        </authorList>
    </citation>
    <scope>NUCLEOTIDE SEQUENCE [LARGE SCALE GENOMIC DNA]</scope>
    <source>
        <strain evidence="6 7">CBS 117.55</strain>
    </source>
</reference>
<evidence type="ECO:0000256" key="4">
    <source>
        <dbReference type="SAM" id="MobiDB-lite"/>
    </source>
</evidence>
<dbReference type="STRING" id="1448321.A0A317W3V4"/>
<evidence type="ECO:0000313" key="6">
    <source>
        <dbReference type="EMBL" id="PWY80619.1"/>
    </source>
</evidence>
<dbReference type="PANTHER" id="PTHR46648:SF2">
    <property type="entry name" value="HIT DOMAIN-CONTAINING PROTEIN"/>
    <property type="match status" value="1"/>
</dbReference>
<evidence type="ECO:0000256" key="2">
    <source>
        <dbReference type="PIRSR" id="PIRSR601310-3"/>
    </source>
</evidence>
<dbReference type="GO" id="GO:0003824">
    <property type="term" value="F:catalytic activity"/>
    <property type="evidence" value="ECO:0007669"/>
    <property type="project" value="InterPro"/>
</dbReference>
<organism evidence="6 7">
    <name type="scientific">Aspergillus heteromorphus CBS 117.55</name>
    <dbReference type="NCBI Taxonomy" id="1448321"/>
    <lineage>
        <taxon>Eukaryota</taxon>
        <taxon>Fungi</taxon>
        <taxon>Dikarya</taxon>
        <taxon>Ascomycota</taxon>
        <taxon>Pezizomycotina</taxon>
        <taxon>Eurotiomycetes</taxon>
        <taxon>Eurotiomycetidae</taxon>
        <taxon>Eurotiales</taxon>
        <taxon>Aspergillaceae</taxon>
        <taxon>Aspergillus</taxon>
        <taxon>Aspergillus subgen. Circumdati</taxon>
    </lineage>
</organism>
<feature type="short sequence motif" description="Histidine triad motif" evidence="2 3">
    <location>
        <begin position="172"/>
        <end position="176"/>
    </location>
</feature>
<dbReference type="GeneID" id="37067626"/>
<evidence type="ECO:0000259" key="5">
    <source>
        <dbReference type="PROSITE" id="PS51084"/>
    </source>
</evidence>
<dbReference type="PROSITE" id="PS00892">
    <property type="entry name" value="HIT_1"/>
    <property type="match status" value="1"/>
</dbReference>
<name>A0A317W3V4_9EURO</name>
<dbReference type="GO" id="GO:0009117">
    <property type="term" value="P:nucleotide metabolic process"/>
    <property type="evidence" value="ECO:0007669"/>
    <property type="project" value="TreeGrafter"/>
</dbReference>
<comment type="caution">
    <text evidence="6">The sequence shown here is derived from an EMBL/GenBank/DDBJ whole genome shotgun (WGS) entry which is preliminary data.</text>
</comment>
<protein>
    <submittedName>
        <fullName evidence="6">HIT-like protein</fullName>
    </submittedName>
</protein>